<dbReference type="Proteomes" id="UP001060170">
    <property type="component" value="Chromosome 16"/>
</dbReference>
<reference evidence="1 2" key="3">
    <citation type="journal article" date="2022" name="Microbiol. Spectr.">
        <title>Folding features and dynamics of 3D genome architecture in plant fungal pathogens.</title>
        <authorList>
            <person name="Xia C."/>
        </authorList>
    </citation>
    <scope>NUCLEOTIDE SEQUENCE [LARGE SCALE GENOMIC DNA]</scope>
    <source>
        <strain evidence="1 2">93-210</strain>
    </source>
</reference>
<evidence type="ECO:0000313" key="1">
    <source>
        <dbReference type="EMBL" id="KAI7938381.1"/>
    </source>
</evidence>
<keyword evidence="2" id="KW-1185">Reference proteome</keyword>
<reference evidence="2" key="2">
    <citation type="journal article" date="2018" name="Mol. Plant Microbe Interact.">
        <title>Genome sequence resources for the wheat stripe rust pathogen (Puccinia striiformis f. sp. tritici) and the barley stripe rust pathogen (Puccinia striiformis f. sp. hordei).</title>
        <authorList>
            <person name="Xia C."/>
            <person name="Wang M."/>
            <person name="Yin C."/>
            <person name="Cornejo O.E."/>
            <person name="Hulbert S.H."/>
            <person name="Chen X."/>
        </authorList>
    </citation>
    <scope>NUCLEOTIDE SEQUENCE [LARGE SCALE GENOMIC DNA]</scope>
    <source>
        <strain evidence="2">93-210</strain>
    </source>
</reference>
<reference evidence="2" key="1">
    <citation type="journal article" date="2018" name="BMC Genomics">
        <title>Genomic insights into host adaptation between the wheat stripe rust pathogen (Puccinia striiformis f. sp. tritici) and the barley stripe rust pathogen (Puccinia striiformis f. sp. hordei).</title>
        <authorList>
            <person name="Xia C."/>
            <person name="Wang M."/>
            <person name="Yin C."/>
            <person name="Cornejo O.E."/>
            <person name="Hulbert S.H."/>
            <person name="Chen X."/>
        </authorList>
    </citation>
    <scope>NUCLEOTIDE SEQUENCE [LARGE SCALE GENOMIC DNA]</scope>
    <source>
        <strain evidence="2">93-210</strain>
    </source>
</reference>
<organism evidence="1 2">
    <name type="scientific">Puccinia striiformis f. sp. tritici</name>
    <dbReference type="NCBI Taxonomy" id="168172"/>
    <lineage>
        <taxon>Eukaryota</taxon>
        <taxon>Fungi</taxon>
        <taxon>Dikarya</taxon>
        <taxon>Basidiomycota</taxon>
        <taxon>Pucciniomycotina</taxon>
        <taxon>Pucciniomycetes</taxon>
        <taxon>Pucciniales</taxon>
        <taxon>Pucciniaceae</taxon>
        <taxon>Puccinia</taxon>
    </lineage>
</organism>
<dbReference type="EMBL" id="CM045880">
    <property type="protein sequence ID" value="KAI7938381.1"/>
    <property type="molecule type" value="Genomic_DNA"/>
</dbReference>
<gene>
    <name evidence="1" type="ORF">MJO28_015301</name>
</gene>
<comment type="caution">
    <text evidence="1">The sequence shown here is derived from an EMBL/GenBank/DDBJ whole genome shotgun (WGS) entry which is preliminary data.</text>
</comment>
<evidence type="ECO:0000313" key="2">
    <source>
        <dbReference type="Proteomes" id="UP001060170"/>
    </source>
</evidence>
<accession>A0ACC0DTD9</accession>
<proteinExistence type="predicted"/>
<name>A0ACC0DTD9_9BASI</name>
<protein>
    <submittedName>
        <fullName evidence="1">Uncharacterized protein</fullName>
    </submittedName>
</protein>
<sequence>MIISNTHDLSSKLPIIDVESSATTTTTTITTPIVTPRSTDIPPTPVQLVQNSPDNLPTTTIRAMSMLNEEQMKDSELSQRTGCTPRLSPAPSEEPDYTASILAVNGVEEGLAVALNDGVTVALYTGVDPASLAAIWDIPKDDSDEEVTPEICNLAATGSISVDYTEGTVNQQTATEYERLLHEAELADYLEYLRECDSTVQLD</sequence>